<dbReference type="GO" id="GO:0006261">
    <property type="term" value="P:DNA-templated DNA replication"/>
    <property type="evidence" value="ECO:0007669"/>
    <property type="project" value="TreeGrafter"/>
</dbReference>
<organism evidence="1 2">
    <name type="scientific">Floccifex porci</name>
    <dbReference type="NCBI Taxonomy" id="2606629"/>
    <lineage>
        <taxon>Bacteria</taxon>
        <taxon>Bacillati</taxon>
        <taxon>Bacillota</taxon>
        <taxon>Erysipelotrichia</taxon>
        <taxon>Erysipelotrichales</taxon>
        <taxon>Erysipelotrichaceae</taxon>
        <taxon>Floccifex</taxon>
    </lineage>
</organism>
<dbReference type="InterPro" id="IPR050238">
    <property type="entry name" value="DNA_Rep/Repair_Clamp_Loader"/>
</dbReference>
<keyword evidence="2" id="KW-1185">Reference proteome</keyword>
<accession>A0A7X2N1X9</accession>
<dbReference type="RefSeq" id="WP_154459412.1">
    <property type="nucleotide sequence ID" value="NZ_VUMM01000002.1"/>
</dbReference>
<dbReference type="PANTHER" id="PTHR11669">
    <property type="entry name" value="REPLICATION FACTOR C / DNA POLYMERASE III GAMMA-TAU SUBUNIT"/>
    <property type="match status" value="1"/>
</dbReference>
<proteinExistence type="predicted"/>
<dbReference type="EMBL" id="VUMM01000002">
    <property type="protein sequence ID" value="MSS00945.1"/>
    <property type="molecule type" value="Genomic_DNA"/>
</dbReference>
<reference evidence="1 2" key="1">
    <citation type="submission" date="2019-08" db="EMBL/GenBank/DDBJ databases">
        <title>In-depth cultivation of the pig gut microbiome towards novel bacterial diversity and tailored functional studies.</title>
        <authorList>
            <person name="Wylensek D."/>
            <person name="Hitch T.C.A."/>
            <person name="Clavel T."/>
        </authorList>
    </citation>
    <scope>NUCLEOTIDE SEQUENCE [LARGE SCALE GENOMIC DNA]</scope>
    <source>
        <strain evidence="1 2">LKV-178-WT-2G</strain>
    </source>
</reference>
<name>A0A7X2N1X9_9FIRM</name>
<comment type="caution">
    <text evidence="1">The sequence shown here is derived from an EMBL/GenBank/DDBJ whole genome shotgun (WGS) entry which is preliminary data.</text>
</comment>
<dbReference type="Gene3D" id="3.40.50.300">
    <property type="entry name" value="P-loop containing nucleotide triphosphate hydrolases"/>
    <property type="match status" value="1"/>
</dbReference>
<evidence type="ECO:0000313" key="2">
    <source>
        <dbReference type="Proteomes" id="UP000470082"/>
    </source>
</evidence>
<evidence type="ECO:0000313" key="1">
    <source>
        <dbReference type="EMBL" id="MSS00945.1"/>
    </source>
</evidence>
<dbReference type="AlphaFoldDB" id="A0A7X2N1X9"/>
<dbReference type="InterPro" id="IPR027417">
    <property type="entry name" value="P-loop_NTPase"/>
</dbReference>
<dbReference type="Proteomes" id="UP000470082">
    <property type="component" value="Unassembled WGS sequence"/>
</dbReference>
<protein>
    <recommendedName>
        <fullName evidence="3">DNA polymerase III subunit delta</fullName>
    </recommendedName>
</protein>
<sequence>MNKEQFKKNQPIVYRVLSNALKHNRLAHAYLFTGAKGKIKQDTAILFAQSLICSHVDEDGFACQECDSCLRIQKEESYDYKYIHGNIERIKKKDIVDLQDFFSTTSQEVGNKRIYILDGFDQATKDASNSLLKFLEEPSKDIYAILIANDKNNILPTIQSRCQIVTFRPDSVLEVKEQLKQIVDEECAQMLAMNGYSYAEVLELKEKEEFDKVREFAEAYSSHWDSFEEIGIMQMDRMVPKSKYMEKQWIRLWIQWMLYLIRQKNLDVSTYTKIQKILVESLDVLKIPVDTAMLMDQIYNRIRKVVSQ</sequence>
<dbReference type="PANTHER" id="PTHR11669:SF8">
    <property type="entry name" value="DNA POLYMERASE III SUBUNIT DELTA"/>
    <property type="match status" value="1"/>
</dbReference>
<gene>
    <name evidence="1" type="ORF">FYJ50_02225</name>
</gene>
<dbReference type="SUPFAM" id="SSF52540">
    <property type="entry name" value="P-loop containing nucleoside triphosphate hydrolases"/>
    <property type="match status" value="1"/>
</dbReference>
<evidence type="ECO:0008006" key="3">
    <source>
        <dbReference type="Google" id="ProtNLM"/>
    </source>
</evidence>
<dbReference type="Pfam" id="PF13177">
    <property type="entry name" value="DNA_pol3_delta2"/>
    <property type="match status" value="1"/>
</dbReference>